<dbReference type="InterPro" id="IPR039647">
    <property type="entry name" value="EF_hand_pair_protein_CML-like"/>
</dbReference>
<evidence type="ECO:0000256" key="4">
    <source>
        <dbReference type="ARBA" id="ARBA00057710"/>
    </source>
</evidence>
<accession>A0A835HNR0</accession>
<dbReference type="Proteomes" id="UP000631114">
    <property type="component" value="Unassembled WGS sequence"/>
</dbReference>
<feature type="domain" description="EF-hand" evidence="6">
    <location>
        <begin position="108"/>
        <end position="143"/>
    </location>
</feature>
<evidence type="ECO:0000256" key="3">
    <source>
        <dbReference type="ARBA" id="ARBA00022837"/>
    </source>
</evidence>
<evidence type="ECO:0000256" key="1">
    <source>
        <dbReference type="ARBA" id="ARBA00022723"/>
    </source>
</evidence>
<evidence type="ECO:0000256" key="5">
    <source>
        <dbReference type="SAM" id="MobiDB-lite"/>
    </source>
</evidence>
<keyword evidence="2" id="KW-0677">Repeat</keyword>
<protein>
    <recommendedName>
        <fullName evidence="6">EF-hand domain-containing protein</fullName>
    </recommendedName>
</protein>
<dbReference type="FunFam" id="1.10.238.10:FF:000237">
    <property type="entry name" value="Calcium-binding protein CML38"/>
    <property type="match status" value="1"/>
</dbReference>
<dbReference type="PANTHER" id="PTHR10891">
    <property type="entry name" value="EF-HAND CALCIUM-BINDING DOMAIN CONTAINING PROTEIN"/>
    <property type="match status" value="1"/>
</dbReference>
<sequence length="210" mass="23029">MKTQSEPPSPISSEADSITSSSSSQSVFSKLKRKLSPRKSESTAITASPIAQHTLSLRPNATRTLSIDPNAPECNENERVFRYFDEDGDGKISPAELQSCVRTVGGELSSAEAVTAVESLDSDGDGLLCFDDFTKLMESNGEEEQKKDLREAFGMYEMEGSGCITPTSLSRMLGRLGESRTIEECKSIIRTFDLNGDGVLSFEEFRIMMR</sequence>
<dbReference type="InterPro" id="IPR011992">
    <property type="entry name" value="EF-hand-dom_pair"/>
</dbReference>
<feature type="domain" description="EF-hand" evidence="6">
    <location>
        <begin position="180"/>
        <end position="210"/>
    </location>
</feature>
<dbReference type="Gene3D" id="1.10.238.10">
    <property type="entry name" value="EF-hand"/>
    <property type="match status" value="2"/>
</dbReference>
<feature type="domain" description="EF-hand" evidence="6">
    <location>
        <begin position="72"/>
        <end position="107"/>
    </location>
</feature>
<comment type="caution">
    <text evidence="7">The sequence shown here is derived from an EMBL/GenBank/DDBJ whole genome shotgun (WGS) entry which is preliminary data.</text>
</comment>
<gene>
    <name evidence="7" type="ORF">IFM89_031826</name>
</gene>
<dbReference type="EMBL" id="JADFTS010000006">
    <property type="protein sequence ID" value="KAF9602880.1"/>
    <property type="molecule type" value="Genomic_DNA"/>
</dbReference>
<reference evidence="7 8" key="1">
    <citation type="submission" date="2020-10" db="EMBL/GenBank/DDBJ databases">
        <title>The Coptis chinensis genome and diversification of protoberbering-type alkaloids.</title>
        <authorList>
            <person name="Wang B."/>
            <person name="Shu S."/>
            <person name="Song C."/>
            <person name="Liu Y."/>
        </authorList>
    </citation>
    <scope>NUCLEOTIDE SEQUENCE [LARGE SCALE GENOMIC DNA]</scope>
    <source>
        <strain evidence="7">HL-2020</strain>
        <tissue evidence="7">Leaf</tissue>
    </source>
</reference>
<comment type="function">
    <text evidence="4">Potential calcium sensor that binds calcium in vitro.</text>
</comment>
<dbReference type="SUPFAM" id="SSF47473">
    <property type="entry name" value="EF-hand"/>
    <property type="match status" value="1"/>
</dbReference>
<name>A0A835HNR0_9MAGN</name>
<keyword evidence="3" id="KW-0106">Calcium</keyword>
<dbReference type="AlphaFoldDB" id="A0A835HNR0"/>
<keyword evidence="1" id="KW-0479">Metal-binding</keyword>
<dbReference type="PROSITE" id="PS50222">
    <property type="entry name" value="EF_HAND_2"/>
    <property type="match status" value="4"/>
</dbReference>
<dbReference type="FunFam" id="1.10.238.10:FF:000341">
    <property type="entry name" value="Putative calcium-binding protein CML19"/>
    <property type="match status" value="1"/>
</dbReference>
<keyword evidence="8" id="KW-1185">Reference proteome</keyword>
<dbReference type="SMART" id="SM00054">
    <property type="entry name" value="EFh"/>
    <property type="match status" value="4"/>
</dbReference>
<organism evidence="7 8">
    <name type="scientific">Coptis chinensis</name>
    <dbReference type="NCBI Taxonomy" id="261450"/>
    <lineage>
        <taxon>Eukaryota</taxon>
        <taxon>Viridiplantae</taxon>
        <taxon>Streptophyta</taxon>
        <taxon>Embryophyta</taxon>
        <taxon>Tracheophyta</taxon>
        <taxon>Spermatophyta</taxon>
        <taxon>Magnoliopsida</taxon>
        <taxon>Ranunculales</taxon>
        <taxon>Ranunculaceae</taxon>
        <taxon>Coptidoideae</taxon>
        <taxon>Coptis</taxon>
    </lineage>
</organism>
<feature type="compositionally biased region" description="Low complexity" evidence="5">
    <location>
        <begin position="11"/>
        <end position="29"/>
    </location>
</feature>
<dbReference type="Pfam" id="PF13499">
    <property type="entry name" value="EF-hand_7"/>
    <property type="match status" value="2"/>
</dbReference>
<feature type="region of interest" description="Disordered" evidence="5">
    <location>
        <begin position="1"/>
        <end position="47"/>
    </location>
</feature>
<dbReference type="CDD" id="cd00051">
    <property type="entry name" value="EFh"/>
    <property type="match status" value="2"/>
</dbReference>
<feature type="domain" description="EF-hand" evidence="6">
    <location>
        <begin position="144"/>
        <end position="179"/>
    </location>
</feature>
<dbReference type="PROSITE" id="PS00018">
    <property type="entry name" value="EF_HAND_1"/>
    <property type="match status" value="3"/>
</dbReference>
<proteinExistence type="predicted"/>
<evidence type="ECO:0000259" key="6">
    <source>
        <dbReference type="PROSITE" id="PS50222"/>
    </source>
</evidence>
<dbReference type="GO" id="GO:0005509">
    <property type="term" value="F:calcium ion binding"/>
    <property type="evidence" value="ECO:0007669"/>
    <property type="project" value="InterPro"/>
</dbReference>
<evidence type="ECO:0000313" key="7">
    <source>
        <dbReference type="EMBL" id="KAF9602880.1"/>
    </source>
</evidence>
<dbReference type="OrthoDB" id="26525at2759"/>
<evidence type="ECO:0000256" key="2">
    <source>
        <dbReference type="ARBA" id="ARBA00022737"/>
    </source>
</evidence>
<dbReference type="InterPro" id="IPR018247">
    <property type="entry name" value="EF_Hand_1_Ca_BS"/>
</dbReference>
<dbReference type="InterPro" id="IPR002048">
    <property type="entry name" value="EF_hand_dom"/>
</dbReference>
<evidence type="ECO:0000313" key="8">
    <source>
        <dbReference type="Proteomes" id="UP000631114"/>
    </source>
</evidence>